<evidence type="ECO:0000256" key="2">
    <source>
        <dbReference type="SAM" id="Phobius"/>
    </source>
</evidence>
<reference evidence="4 5" key="1">
    <citation type="submission" date="2018-01" db="EMBL/GenBank/DDBJ databases">
        <title>Lactibacter flavus gen. nov., sp. nov., a novel bacterium of the family Propionibacteriaceae isolated from raw milk and dairy products.</title>
        <authorList>
            <person name="Wenning M."/>
            <person name="Breitenwieser F."/>
            <person name="Huptas C."/>
            <person name="von Neubeck M."/>
            <person name="Busse H.-J."/>
            <person name="Scherer S."/>
        </authorList>
    </citation>
    <scope>NUCLEOTIDE SEQUENCE [LARGE SCALE GENOMIC DNA]</scope>
    <source>
        <strain evidence="4 5">VG341</strain>
    </source>
</reference>
<feature type="transmembrane region" description="Helical" evidence="2">
    <location>
        <begin position="312"/>
        <end position="334"/>
    </location>
</feature>
<feature type="compositionally biased region" description="Basic residues" evidence="1">
    <location>
        <begin position="1"/>
        <end position="11"/>
    </location>
</feature>
<dbReference type="EMBL" id="PPCV01000001">
    <property type="protein sequence ID" value="RXW33345.1"/>
    <property type="molecule type" value="Genomic_DNA"/>
</dbReference>
<dbReference type="InterPro" id="IPR003675">
    <property type="entry name" value="Rce1/LyrA-like_dom"/>
</dbReference>
<dbReference type="Proteomes" id="UP000290624">
    <property type="component" value="Unassembled WGS sequence"/>
</dbReference>
<evidence type="ECO:0000313" key="4">
    <source>
        <dbReference type="EMBL" id="RXW33345.1"/>
    </source>
</evidence>
<dbReference type="OrthoDB" id="2680086at2"/>
<dbReference type="Pfam" id="PF02517">
    <property type="entry name" value="Rce1-like"/>
    <property type="match status" value="1"/>
</dbReference>
<evidence type="ECO:0000259" key="3">
    <source>
        <dbReference type="Pfam" id="PF02517"/>
    </source>
</evidence>
<keyword evidence="4" id="KW-0378">Hydrolase</keyword>
<keyword evidence="2" id="KW-0812">Transmembrane</keyword>
<feature type="transmembrane region" description="Helical" evidence="2">
    <location>
        <begin position="71"/>
        <end position="98"/>
    </location>
</feature>
<keyword evidence="4" id="KW-0482">Metalloprotease</keyword>
<feature type="transmembrane region" description="Helical" evidence="2">
    <location>
        <begin position="162"/>
        <end position="184"/>
    </location>
</feature>
<feature type="transmembrane region" description="Helical" evidence="2">
    <location>
        <begin position="199"/>
        <end position="216"/>
    </location>
</feature>
<keyword evidence="4" id="KW-0645">Protease</keyword>
<keyword evidence="5" id="KW-1185">Reference proteome</keyword>
<dbReference type="RefSeq" id="WP_129457311.1">
    <property type="nucleotide sequence ID" value="NZ_PPCV01000001.1"/>
</dbReference>
<comment type="caution">
    <text evidence="4">The sequence shown here is derived from an EMBL/GenBank/DDBJ whole genome shotgun (WGS) entry which is preliminary data.</text>
</comment>
<keyword evidence="2" id="KW-1133">Transmembrane helix</keyword>
<feature type="transmembrane region" description="Helical" evidence="2">
    <location>
        <begin position="228"/>
        <end position="250"/>
    </location>
</feature>
<feature type="transmembrane region" description="Helical" evidence="2">
    <location>
        <begin position="118"/>
        <end position="142"/>
    </location>
</feature>
<accession>A0A4Q2EMP5</accession>
<evidence type="ECO:0000313" key="5">
    <source>
        <dbReference type="Proteomes" id="UP000290624"/>
    </source>
</evidence>
<proteinExistence type="predicted"/>
<gene>
    <name evidence="4" type="ORF">C1706_00825</name>
</gene>
<dbReference type="GO" id="GO:0080120">
    <property type="term" value="P:CAAX-box protein maturation"/>
    <property type="evidence" value="ECO:0007669"/>
    <property type="project" value="UniProtKB-ARBA"/>
</dbReference>
<dbReference type="PANTHER" id="PTHR36435:SF1">
    <property type="entry name" value="CAAX AMINO TERMINAL PROTEASE FAMILY PROTEIN"/>
    <property type="match status" value="1"/>
</dbReference>
<name>A0A4Q2EMP5_9ACTN</name>
<dbReference type="GO" id="GO:0008237">
    <property type="term" value="F:metallopeptidase activity"/>
    <property type="evidence" value="ECO:0007669"/>
    <property type="project" value="UniProtKB-KW"/>
</dbReference>
<feature type="region of interest" description="Disordered" evidence="1">
    <location>
        <begin position="1"/>
        <end position="35"/>
    </location>
</feature>
<dbReference type="PANTHER" id="PTHR36435">
    <property type="entry name" value="SLR1288 PROTEIN"/>
    <property type="match status" value="1"/>
</dbReference>
<evidence type="ECO:0000256" key="1">
    <source>
        <dbReference type="SAM" id="MobiDB-lite"/>
    </source>
</evidence>
<sequence length="347" mass="37076">MSARRNRRRRGNPAANTQAQAAPPQKRTSAVRASRGPLARWVATFATEKIPAGVDYPHALRTTTANPFTSLLGVTVGLVSFMILTPLLVEALARAYWLAVGSPGEFSTTRQALVSYELPFGLVVGHLGLASLIPISFALVLFVHRVRPGILSSVAIGLRWRWLALCLVIAFVSLWVVLAVQGLLGSGGTNFALNPQSGAVWFLLIMLVTTPLQAAAEEYFFRGYLMQSLGSMIISPWFGIVTSAAVFTLFHGSLDPALIVDRFAFGVLAGWLVVRTGGLEAGIAAHVANNVTSFGLAALTSSVAQVKAISEITWVAAGWDIARFAVFAVLIVWLSRGVKPQTLTPAP</sequence>
<keyword evidence="2" id="KW-0472">Membrane</keyword>
<dbReference type="AlphaFoldDB" id="A0A4Q2EMP5"/>
<feature type="domain" description="CAAX prenyl protease 2/Lysostaphin resistance protein A-like" evidence="3">
    <location>
        <begin position="200"/>
        <end position="291"/>
    </location>
</feature>
<organism evidence="4 5">
    <name type="scientific">Propioniciclava flava</name>
    <dbReference type="NCBI Taxonomy" id="2072026"/>
    <lineage>
        <taxon>Bacteria</taxon>
        <taxon>Bacillati</taxon>
        <taxon>Actinomycetota</taxon>
        <taxon>Actinomycetes</taxon>
        <taxon>Propionibacteriales</taxon>
        <taxon>Propionibacteriaceae</taxon>
        <taxon>Propioniciclava</taxon>
    </lineage>
</organism>
<protein>
    <submittedName>
        <fullName evidence="4">CPBP family intramembrane metalloprotease domain-containing protein</fullName>
    </submittedName>
</protein>
<dbReference type="GO" id="GO:0006508">
    <property type="term" value="P:proteolysis"/>
    <property type="evidence" value="ECO:0007669"/>
    <property type="project" value="UniProtKB-KW"/>
</dbReference>
<dbReference type="GO" id="GO:0004175">
    <property type="term" value="F:endopeptidase activity"/>
    <property type="evidence" value="ECO:0007669"/>
    <property type="project" value="UniProtKB-ARBA"/>
</dbReference>
<feature type="compositionally biased region" description="Low complexity" evidence="1">
    <location>
        <begin position="12"/>
        <end position="25"/>
    </location>
</feature>
<dbReference type="InterPro" id="IPR052710">
    <property type="entry name" value="CAAX_protease"/>
</dbReference>